<evidence type="ECO:0000256" key="7">
    <source>
        <dbReference type="ARBA" id="ARBA00023098"/>
    </source>
</evidence>
<dbReference type="EMBL" id="CP019948">
    <property type="protein sequence ID" value="ARN83189.1"/>
    <property type="molecule type" value="Genomic_DNA"/>
</dbReference>
<feature type="domain" description="Lipase-like C-terminal" evidence="8">
    <location>
        <begin position="26"/>
        <end position="110"/>
    </location>
</feature>
<evidence type="ECO:0000313" key="10">
    <source>
        <dbReference type="Proteomes" id="UP000193978"/>
    </source>
</evidence>
<evidence type="ECO:0000256" key="2">
    <source>
        <dbReference type="ARBA" id="ARBA00004613"/>
    </source>
</evidence>
<evidence type="ECO:0000256" key="5">
    <source>
        <dbReference type="ARBA" id="ARBA00022729"/>
    </source>
</evidence>
<evidence type="ECO:0000313" key="9">
    <source>
        <dbReference type="EMBL" id="ARN83189.1"/>
    </source>
</evidence>
<proteinExistence type="predicted"/>
<comment type="subcellular location">
    <subcellularLocation>
        <location evidence="2">Secreted</location>
    </subcellularLocation>
</comment>
<evidence type="ECO:0000256" key="4">
    <source>
        <dbReference type="ARBA" id="ARBA00022525"/>
    </source>
</evidence>
<comment type="catalytic activity">
    <reaction evidence="1">
        <text>a triacylglycerol + H2O = a diacylglycerol + a fatty acid + H(+)</text>
        <dbReference type="Rhea" id="RHEA:12044"/>
        <dbReference type="ChEBI" id="CHEBI:15377"/>
        <dbReference type="ChEBI" id="CHEBI:15378"/>
        <dbReference type="ChEBI" id="CHEBI:17855"/>
        <dbReference type="ChEBI" id="CHEBI:18035"/>
        <dbReference type="ChEBI" id="CHEBI:28868"/>
        <dbReference type="EC" id="3.1.1.3"/>
    </reaction>
</comment>
<organism evidence="9 10">
    <name type="scientific">Methylocystis bryophila</name>
    <dbReference type="NCBI Taxonomy" id="655015"/>
    <lineage>
        <taxon>Bacteria</taxon>
        <taxon>Pseudomonadati</taxon>
        <taxon>Pseudomonadota</taxon>
        <taxon>Alphaproteobacteria</taxon>
        <taxon>Hyphomicrobiales</taxon>
        <taxon>Methylocystaceae</taxon>
        <taxon>Methylocystis</taxon>
    </lineage>
</organism>
<dbReference type="Proteomes" id="UP000193978">
    <property type="component" value="Chromosome"/>
</dbReference>
<name>A0A1W6N061_9HYPH</name>
<dbReference type="SUPFAM" id="SSF53474">
    <property type="entry name" value="alpha/beta-Hydrolases"/>
    <property type="match status" value="1"/>
</dbReference>
<keyword evidence="7" id="KW-0443">Lipid metabolism</keyword>
<evidence type="ECO:0000259" key="8">
    <source>
        <dbReference type="Pfam" id="PF24708"/>
    </source>
</evidence>
<gene>
    <name evidence="9" type="ORF">B1812_21275</name>
</gene>
<reference evidence="9 10" key="1">
    <citation type="submission" date="2017-02" db="EMBL/GenBank/DDBJ databases">
        <authorList>
            <person name="Peterson S.W."/>
        </authorList>
    </citation>
    <scope>NUCLEOTIDE SEQUENCE [LARGE SCALE GENOMIC DNA]</scope>
    <source>
        <strain evidence="9 10">S285</strain>
    </source>
</reference>
<dbReference type="KEGG" id="mbry:B1812_21275"/>
<accession>A0A1W6N061</accession>
<dbReference type="PANTHER" id="PTHR34043">
    <property type="entry name" value="ALPHA/BETA-HYDROLASES SUPERFAMILY PROTEIN"/>
    <property type="match status" value="1"/>
</dbReference>
<evidence type="ECO:0000256" key="3">
    <source>
        <dbReference type="ARBA" id="ARBA00013279"/>
    </source>
</evidence>
<keyword evidence="6" id="KW-0378">Hydrolase</keyword>
<evidence type="ECO:0000256" key="6">
    <source>
        <dbReference type="ARBA" id="ARBA00022801"/>
    </source>
</evidence>
<dbReference type="InterPro" id="IPR056304">
    <property type="entry name" value="Lip-like_C"/>
</dbReference>
<evidence type="ECO:0000256" key="1">
    <source>
        <dbReference type="ARBA" id="ARBA00001024"/>
    </source>
</evidence>
<sequence length="393" mass="43191">MGGWGPEDLGGLYPYWGDALRQMGSPFRVFEAKCGPISSLHDRACEVFAQIKGTRIDYGEAHSEEAGHARFSRDFTGRGFLSDWSEDNPVILIGHSAGAPTALLFQKLLAQDFWGVGSNANWIEGIVSIAGALNGSTLAYNLCNDATGRLQARPSALVGQALSLLSRVLHFGSPPLFDLHLDQWTGMGEGSDRAAFGRFAASDDNLLHDMTLHGARRTLEHCETFEESYYLSLVACATSPGRRLPFLAPVERPDLAMIVRQPYGGLYICHRGEFAAPPIDGWGEGDLTMEQWRANDGCVNTISQRYPFLAGRHPIGGEGVFLNDRLGPGGWFYENLEDATGRKFDHLDPVHGALTRTSAAQREAHRKLYTKLYWRLLSLGEEAEEFAARAACQ</sequence>
<dbReference type="EC" id="3.1.1.3" evidence="3"/>
<keyword evidence="5" id="KW-0732">Signal</keyword>
<dbReference type="Pfam" id="PF24708">
    <property type="entry name" value="Lip_C"/>
    <property type="match status" value="1"/>
</dbReference>
<dbReference type="GO" id="GO:0004806">
    <property type="term" value="F:triacylglycerol lipase activity"/>
    <property type="evidence" value="ECO:0007669"/>
    <property type="project" value="UniProtKB-EC"/>
</dbReference>
<dbReference type="AlphaFoldDB" id="A0A1W6N061"/>
<dbReference type="PANTHER" id="PTHR34043:SF3">
    <property type="entry name" value="ALPHA_BETA-HYDROLASES SUPERFAMILY PROTEIN"/>
    <property type="match status" value="1"/>
</dbReference>
<dbReference type="GO" id="GO:0005576">
    <property type="term" value="C:extracellular region"/>
    <property type="evidence" value="ECO:0007669"/>
    <property type="project" value="UniProtKB-SubCell"/>
</dbReference>
<dbReference type="Gene3D" id="3.40.50.1820">
    <property type="entry name" value="alpha/beta hydrolase"/>
    <property type="match status" value="1"/>
</dbReference>
<dbReference type="STRING" id="655015.B1812_21275"/>
<protein>
    <recommendedName>
        <fullName evidence="3">triacylglycerol lipase</fullName>
        <ecNumber evidence="3">3.1.1.3</ecNumber>
    </recommendedName>
</protein>
<keyword evidence="4" id="KW-0964">Secreted</keyword>
<dbReference type="InterPro" id="IPR029058">
    <property type="entry name" value="AB_hydrolase_fold"/>
</dbReference>
<dbReference type="GO" id="GO:0006629">
    <property type="term" value="P:lipid metabolic process"/>
    <property type="evidence" value="ECO:0007669"/>
    <property type="project" value="UniProtKB-KW"/>
</dbReference>
<keyword evidence="10" id="KW-1185">Reference proteome</keyword>